<protein>
    <submittedName>
        <fullName evidence="1">2994_t:CDS:1</fullName>
    </submittedName>
</protein>
<name>A0A9N9J2C4_9GLOM</name>
<sequence length="173" mass="19396">MSTTNLSNVMEIDDDIHNIPILVNEPNGVLTPNHEQSMIQKVSYTSSGSHYDNHNIISNELKVAINGHSNQAEELLFKKSIISPQPEPSGLDILSRVAQDMLGRRAKLSQRVNQRLITLQPVKVDENISKLTFDDFKQSSDFSKESKAHFVLSIQKYALASSKKNLSKKLQPI</sequence>
<accession>A0A9N9J2C4</accession>
<organism evidence="1 2">
    <name type="scientific">Funneliformis caledonium</name>
    <dbReference type="NCBI Taxonomy" id="1117310"/>
    <lineage>
        <taxon>Eukaryota</taxon>
        <taxon>Fungi</taxon>
        <taxon>Fungi incertae sedis</taxon>
        <taxon>Mucoromycota</taxon>
        <taxon>Glomeromycotina</taxon>
        <taxon>Glomeromycetes</taxon>
        <taxon>Glomerales</taxon>
        <taxon>Glomeraceae</taxon>
        <taxon>Funneliformis</taxon>
    </lineage>
</organism>
<dbReference type="AlphaFoldDB" id="A0A9N9J2C4"/>
<proteinExistence type="predicted"/>
<reference evidence="1" key="1">
    <citation type="submission" date="2021-06" db="EMBL/GenBank/DDBJ databases">
        <authorList>
            <person name="Kallberg Y."/>
            <person name="Tangrot J."/>
            <person name="Rosling A."/>
        </authorList>
    </citation>
    <scope>NUCLEOTIDE SEQUENCE</scope>
    <source>
        <strain evidence="1">UK204</strain>
    </source>
</reference>
<evidence type="ECO:0000313" key="1">
    <source>
        <dbReference type="EMBL" id="CAG8756384.1"/>
    </source>
</evidence>
<feature type="non-terminal residue" evidence="1">
    <location>
        <position position="1"/>
    </location>
</feature>
<comment type="caution">
    <text evidence="1">The sequence shown here is derived from an EMBL/GenBank/DDBJ whole genome shotgun (WGS) entry which is preliminary data.</text>
</comment>
<dbReference type="Proteomes" id="UP000789570">
    <property type="component" value="Unassembled WGS sequence"/>
</dbReference>
<dbReference type="EMBL" id="CAJVPQ010020556">
    <property type="protein sequence ID" value="CAG8756384.1"/>
    <property type="molecule type" value="Genomic_DNA"/>
</dbReference>
<evidence type="ECO:0000313" key="2">
    <source>
        <dbReference type="Proteomes" id="UP000789570"/>
    </source>
</evidence>
<keyword evidence="2" id="KW-1185">Reference proteome</keyword>
<gene>
    <name evidence="1" type="ORF">FCALED_LOCUS16646</name>
</gene>